<evidence type="ECO:0000313" key="8">
    <source>
        <dbReference type="Ensembl" id="ENSSTUP00000006890.1"/>
    </source>
</evidence>
<dbReference type="Ensembl" id="ENSSTUT00000007331.1">
    <property type="protein sequence ID" value="ENSSTUP00000006890.1"/>
    <property type="gene ID" value="ENSSTUG00000003370.1"/>
</dbReference>
<dbReference type="Proteomes" id="UP000472277">
    <property type="component" value="Chromosome 16"/>
</dbReference>
<keyword evidence="6" id="KW-0931">ER-Golgi transport</keyword>
<keyword evidence="6" id="KW-0968">Cytoplasmic vesicle</keyword>
<dbReference type="InParanoid" id="A0A673W4F0"/>
<proteinExistence type="inferred from homology"/>
<evidence type="ECO:0000313" key="9">
    <source>
        <dbReference type="Proteomes" id="UP000472277"/>
    </source>
</evidence>
<evidence type="ECO:0000256" key="5">
    <source>
        <dbReference type="ARBA" id="ARBA00045555"/>
    </source>
</evidence>
<keyword evidence="4 6" id="KW-0472">Membrane</keyword>
<dbReference type="GO" id="GO:0006886">
    <property type="term" value="P:intracellular protein transport"/>
    <property type="evidence" value="ECO:0007669"/>
    <property type="project" value="TreeGrafter"/>
</dbReference>
<comment type="subcellular location">
    <subcellularLocation>
        <location evidence="6">Cytoplasm</location>
    </subcellularLocation>
    <subcellularLocation>
        <location evidence="6">Golgi apparatus membrane</location>
        <topology evidence="6">Peripheral membrane protein</topology>
        <orientation evidence="6">Cytoplasmic side</orientation>
    </subcellularLocation>
    <subcellularLocation>
        <location evidence="6">Cytoplasmic vesicle</location>
        <location evidence="6">COPI-coated vesicle membrane</location>
        <topology evidence="6">Peripheral membrane protein</topology>
        <orientation evidence="6">Cytoplasmic side</orientation>
    </subcellularLocation>
</comment>
<comment type="subunit">
    <text evidence="6">Oligomeric complex that consists of at least the alpha, beta, beta', gamma, delta, epsilon and zeta subunits.</text>
</comment>
<name>A0A673W4F0_SALTR</name>
<evidence type="ECO:0000256" key="4">
    <source>
        <dbReference type="ARBA" id="ARBA00023136"/>
    </source>
</evidence>
<keyword evidence="3 6" id="KW-0653">Protein transport</keyword>
<dbReference type="Gene3D" id="3.30.450.60">
    <property type="match status" value="1"/>
</dbReference>
<dbReference type="GO" id="GO:0006891">
    <property type="term" value="P:intra-Golgi vesicle-mediated transport"/>
    <property type="evidence" value="ECO:0007669"/>
    <property type="project" value="TreeGrafter"/>
</dbReference>
<evidence type="ECO:0000256" key="6">
    <source>
        <dbReference type="RuleBase" id="RU366053"/>
    </source>
</evidence>
<evidence type="ECO:0000256" key="3">
    <source>
        <dbReference type="ARBA" id="ARBA00022927"/>
    </source>
</evidence>
<dbReference type="PANTHER" id="PTHR11043">
    <property type="entry name" value="ZETA-COAT PROTEIN"/>
    <property type="match status" value="1"/>
</dbReference>
<feature type="domain" description="AP complex mu/sigma subunit" evidence="7">
    <location>
        <begin position="12"/>
        <end position="117"/>
    </location>
</feature>
<comment type="similarity">
    <text evidence="1 6">Belongs to the adaptor complexes small subunit family.</text>
</comment>
<organism evidence="8 9">
    <name type="scientific">Salmo trutta</name>
    <name type="common">Brown trout</name>
    <dbReference type="NCBI Taxonomy" id="8032"/>
    <lineage>
        <taxon>Eukaryota</taxon>
        <taxon>Metazoa</taxon>
        <taxon>Chordata</taxon>
        <taxon>Craniata</taxon>
        <taxon>Vertebrata</taxon>
        <taxon>Euteleostomi</taxon>
        <taxon>Actinopterygii</taxon>
        <taxon>Neopterygii</taxon>
        <taxon>Teleostei</taxon>
        <taxon>Protacanthopterygii</taxon>
        <taxon>Salmoniformes</taxon>
        <taxon>Salmonidae</taxon>
        <taxon>Salmoninae</taxon>
        <taxon>Salmo</taxon>
    </lineage>
</organism>
<keyword evidence="6" id="KW-0813">Transport</keyword>
<reference evidence="8" key="2">
    <citation type="submission" date="2025-09" db="UniProtKB">
        <authorList>
            <consortium name="Ensembl"/>
        </authorList>
    </citation>
    <scope>IDENTIFICATION</scope>
</reference>
<dbReference type="AlphaFoldDB" id="A0A673W4F0"/>
<evidence type="ECO:0000256" key="1">
    <source>
        <dbReference type="ARBA" id="ARBA00006972"/>
    </source>
</evidence>
<dbReference type="PANTHER" id="PTHR11043:SF2">
    <property type="entry name" value="COATOMER SUBUNIT ZETA-1"/>
    <property type="match status" value="1"/>
</dbReference>
<dbReference type="InterPro" id="IPR011012">
    <property type="entry name" value="Longin-like_dom_sf"/>
</dbReference>
<dbReference type="GO" id="GO:0006890">
    <property type="term" value="P:retrograde vesicle-mediated transport, Golgi to endoplasmic reticulum"/>
    <property type="evidence" value="ECO:0007669"/>
    <property type="project" value="UniProtKB-UniRule"/>
</dbReference>
<evidence type="ECO:0000259" key="7">
    <source>
        <dbReference type="Pfam" id="PF01217"/>
    </source>
</evidence>
<dbReference type="GO" id="GO:0030126">
    <property type="term" value="C:COPI vesicle coat"/>
    <property type="evidence" value="ECO:0007669"/>
    <property type="project" value="UniProtKB-UniRule"/>
</dbReference>
<dbReference type="Pfam" id="PF01217">
    <property type="entry name" value="Clat_adaptor_s"/>
    <property type="match status" value="1"/>
</dbReference>
<protein>
    <recommendedName>
        <fullName evidence="6">Coatomer subunit zeta</fullName>
    </recommendedName>
</protein>
<accession>A0A673W4F0</accession>
<dbReference type="SUPFAM" id="SSF64356">
    <property type="entry name" value="SNARE-like"/>
    <property type="match status" value="1"/>
</dbReference>
<reference evidence="8" key="1">
    <citation type="submission" date="2025-08" db="UniProtKB">
        <authorList>
            <consortium name="Ensembl"/>
        </authorList>
    </citation>
    <scope>IDENTIFICATION</scope>
</reference>
<keyword evidence="9" id="KW-1185">Reference proteome</keyword>
<keyword evidence="6" id="KW-0333">Golgi apparatus</keyword>
<dbReference type="GO" id="GO:0000139">
    <property type="term" value="C:Golgi membrane"/>
    <property type="evidence" value="ECO:0007669"/>
    <property type="project" value="UniProtKB-SubCell"/>
</dbReference>
<sequence>VNILFIRNPLCTLKAYNDKTHPTVKEQKAFEKNIFNKTLHRSEIALLEGLTIVYKMLFFPQYTDTFCCLLPQLMLMSVLNCLFALFVSCRKNLERWALLENMEGLFLAVGEIVDGGRQRTPLTPKQGSVFSSLQGDDVPLTKHTVSQVIALIYNNLIFAQTC</sequence>
<keyword evidence="2 6" id="KW-0963">Cytoplasm</keyword>
<evidence type="ECO:0000256" key="2">
    <source>
        <dbReference type="ARBA" id="ARBA00022490"/>
    </source>
</evidence>
<dbReference type="GeneTree" id="ENSGT00390000004405"/>
<dbReference type="InterPro" id="IPR039652">
    <property type="entry name" value="Coatomer_zeta"/>
</dbReference>
<dbReference type="InterPro" id="IPR022775">
    <property type="entry name" value="AP_mu_sigma_su"/>
</dbReference>
<dbReference type="OMA" id="FIRNPLC"/>
<comment type="function">
    <text evidence="5">The coatomer is a cytosolic protein complex that binds to dilysine motifs and reversibly associates with Golgi non-clathrin-coated vesicles, which further mediate biosynthetic protein transport from the ER, via the Golgi up to the trans Golgi network. Coatomer complex is required for budding from Golgi membranes, and is essential for the retrograde Golgi-to-ER transport of dilysine-tagged proteins. The zeta subunit may be involved in regulating the coat assembly and, hence, the rate of biosynthetic protein transport due to its association-dissociation properties with the coatomer complex.</text>
</comment>